<accession>A0ABN1BAR0</accession>
<protein>
    <submittedName>
        <fullName evidence="2">Uncharacterized protein</fullName>
    </submittedName>
</protein>
<dbReference type="Proteomes" id="UP001500880">
    <property type="component" value="Unassembled WGS sequence"/>
</dbReference>
<evidence type="ECO:0000313" key="2">
    <source>
        <dbReference type="EMBL" id="GAA0493695.1"/>
    </source>
</evidence>
<gene>
    <name evidence="2" type="ORF">GCM10008986_20210</name>
</gene>
<evidence type="ECO:0000256" key="1">
    <source>
        <dbReference type="SAM" id="MobiDB-lite"/>
    </source>
</evidence>
<feature type="compositionally biased region" description="Basic and acidic residues" evidence="1">
    <location>
        <begin position="72"/>
        <end position="90"/>
    </location>
</feature>
<comment type="caution">
    <text evidence="2">The sequence shown here is derived from an EMBL/GenBank/DDBJ whole genome shotgun (WGS) entry which is preliminary data.</text>
</comment>
<feature type="region of interest" description="Disordered" evidence="1">
    <location>
        <begin position="45"/>
        <end position="90"/>
    </location>
</feature>
<dbReference type="EMBL" id="BAAADO010000004">
    <property type="protein sequence ID" value="GAA0493695.1"/>
    <property type="molecule type" value="Genomic_DNA"/>
</dbReference>
<organism evidence="2 3">
    <name type="scientific">Salinibacillus aidingensis</name>
    <dbReference type="NCBI Taxonomy" id="237684"/>
    <lineage>
        <taxon>Bacteria</taxon>
        <taxon>Bacillati</taxon>
        <taxon>Bacillota</taxon>
        <taxon>Bacilli</taxon>
        <taxon>Bacillales</taxon>
        <taxon>Bacillaceae</taxon>
        <taxon>Salinibacillus</taxon>
    </lineage>
</organism>
<evidence type="ECO:0000313" key="3">
    <source>
        <dbReference type="Proteomes" id="UP001500880"/>
    </source>
</evidence>
<sequence length="90" mass="10370">MSQEHLHQKLQQASQQIDKAQEAVRLSQGTDPQLVEQAKQVLRQAEQELQNAQDQSGTEATENPQFQQAFEQLHDTRQHIQEVEQHSDDV</sequence>
<dbReference type="RefSeq" id="WP_343840477.1">
    <property type="nucleotide sequence ID" value="NZ_BAAADO010000004.1"/>
</dbReference>
<reference evidence="2 3" key="1">
    <citation type="journal article" date="2019" name="Int. J. Syst. Evol. Microbiol.">
        <title>The Global Catalogue of Microorganisms (GCM) 10K type strain sequencing project: providing services to taxonomists for standard genome sequencing and annotation.</title>
        <authorList>
            <consortium name="The Broad Institute Genomics Platform"/>
            <consortium name="The Broad Institute Genome Sequencing Center for Infectious Disease"/>
            <person name="Wu L."/>
            <person name="Ma J."/>
        </authorList>
    </citation>
    <scope>NUCLEOTIDE SEQUENCE [LARGE SCALE GENOMIC DNA]</scope>
    <source>
        <strain evidence="2 3">JCM 12389</strain>
    </source>
</reference>
<feature type="compositionally biased region" description="Polar residues" evidence="1">
    <location>
        <begin position="47"/>
        <end position="70"/>
    </location>
</feature>
<name>A0ABN1BAR0_9BACI</name>
<feature type="compositionally biased region" description="Polar residues" evidence="1">
    <location>
        <begin position="8"/>
        <end position="18"/>
    </location>
</feature>
<feature type="region of interest" description="Disordered" evidence="1">
    <location>
        <begin position="1"/>
        <end position="32"/>
    </location>
</feature>
<proteinExistence type="predicted"/>
<keyword evidence="3" id="KW-1185">Reference proteome</keyword>